<feature type="domain" description="Gfo/Idh/MocA-like oxidoreductase C-terminal" evidence="2">
    <location>
        <begin position="158"/>
        <end position="233"/>
    </location>
</feature>
<dbReference type="RefSeq" id="WP_188904462.1">
    <property type="nucleotide sequence ID" value="NZ_BMOM01000018.1"/>
</dbReference>
<dbReference type="Proteomes" id="UP000661918">
    <property type="component" value="Unassembled WGS sequence"/>
</dbReference>
<gene>
    <name evidence="3" type="ORF">GCM10010841_22550</name>
</gene>
<evidence type="ECO:0000259" key="1">
    <source>
        <dbReference type="Pfam" id="PF01408"/>
    </source>
</evidence>
<evidence type="ECO:0000313" key="3">
    <source>
        <dbReference type="EMBL" id="GGM13407.1"/>
    </source>
</evidence>
<dbReference type="Gene3D" id="3.40.50.720">
    <property type="entry name" value="NAD(P)-binding Rossmann-like Domain"/>
    <property type="match status" value="1"/>
</dbReference>
<dbReference type="SUPFAM" id="SSF51735">
    <property type="entry name" value="NAD(P)-binding Rossmann-fold domains"/>
    <property type="match status" value="1"/>
</dbReference>
<sequence>MSAQTSEQKRFGLTGVSGYIAPRHLKAIKDTGNVLTAALDPFDSVGIMDSYFPDAEFFTQPEIFERYLYDARRQGMGMDYMGICSPNYLHDPHIRMALRAGADALCEKPIVLNPEDITALKEVEEETGRRVWTILQLRAHAALEKVKAELNPSSGDKYDVDLSYMTSRGTWYLRSWKGRTEESGGLATNIGVHFFDMLSWLFGDIEHVEVHQRSETVCAGYLELERARVRWFLSIDPTYLPEEQIAKGQRTYRSITIDGQEVEFSEGFTDLHTEVYRRTLAGQGFSLDDTYQAIATVAQIRSVPLSSPTTGSRHFLLR</sequence>
<comment type="caution">
    <text evidence="3">The sequence shown here is derived from an EMBL/GenBank/DDBJ whole genome shotgun (WGS) entry which is preliminary data.</text>
</comment>
<dbReference type="Pfam" id="PF01408">
    <property type="entry name" value="GFO_IDH_MocA"/>
    <property type="match status" value="1"/>
</dbReference>
<dbReference type="InterPro" id="IPR000683">
    <property type="entry name" value="Gfo/Idh/MocA-like_OxRdtase_N"/>
</dbReference>
<dbReference type="Pfam" id="PF02894">
    <property type="entry name" value="GFO_IDH_MocA_C"/>
    <property type="match status" value="1"/>
</dbReference>
<proteinExistence type="predicted"/>
<dbReference type="InterPro" id="IPR052515">
    <property type="entry name" value="Gfo/Idh/MocA_Oxidoreductase"/>
</dbReference>
<reference evidence="4" key="1">
    <citation type="journal article" date="2019" name="Int. J. Syst. Evol. Microbiol.">
        <title>The Global Catalogue of Microorganisms (GCM) 10K type strain sequencing project: providing services to taxonomists for standard genome sequencing and annotation.</title>
        <authorList>
            <consortium name="The Broad Institute Genomics Platform"/>
            <consortium name="The Broad Institute Genome Sequencing Center for Infectious Disease"/>
            <person name="Wu L."/>
            <person name="Ma J."/>
        </authorList>
    </citation>
    <scope>NUCLEOTIDE SEQUENCE [LARGE SCALE GENOMIC DNA]</scope>
    <source>
        <strain evidence="4">JCM 15443</strain>
    </source>
</reference>
<dbReference type="InterPro" id="IPR004104">
    <property type="entry name" value="Gfo/Idh/MocA-like_OxRdtase_C"/>
</dbReference>
<keyword evidence="4" id="KW-1185">Reference proteome</keyword>
<feature type="domain" description="Gfo/Idh/MocA-like oxidoreductase N-terminal" evidence="1">
    <location>
        <begin position="10"/>
        <end position="132"/>
    </location>
</feature>
<dbReference type="PANTHER" id="PTHR43249">
    <property type="entry name" value="UDP-N-ACETYL-2-AMINO-2-DEOXY-D-GLUCURONATE OXIDASE"/>
    <property type="match status" value="1"/>
</dbReference>
<evidence type="ECO:0000313" key="4">
    <source>
        <dbReference type="Proteomes" id="UP000661918"/>
    </source>
</evidence>
<dbReference type="PANTHER" id="PTHR43249:SF1">
    <property type="entry name" value="D-GLUCOSIDE 3-DEHYDROGENASE"/>
    <property type="match status" value="1"/>
</dbReference>
<organism evidence="3 4">
    <name type="scientific">Deinococcus aerophilus</name>
    <dbReference type="NCBI Taxonomy" id="522488"/>
    <lineage>
        <taxon>Bacteria</taxon>
        <taxon>Thermotogati</taxon>
        <taxon>Deinococcota</taxon>
        <taxon>Deinococci</taxon>
        <taxon>Deinococcales</taxon>
        <taxon>Deinococcaceae</taxon>
        <taxon>Deinococcus</taxon>
    </lineage>
</organism>
<dbReference type="Gene3D" id="3.30.360.10">
    <property type="entry name" value="Dihydrodipicolinate Reductase, domain 2"/>
    <property type="match status" value="1"/>
</dbReference>
<evidence type="ECO:0000259" key="2">
    <source>
        <dbReference type="Pfam" id="PF02894"/>
    </source>
</evidence>
<protein>
    <submittedName>
        <fullName evidence="3">Oxidoreductase</fullName>
    </submittedName>
</protein>
<dbReference type="SUPFAM" id="SSF55347">
    <property type="entry name" value="Glyceraldehyde-3-phosphate dehydrogenase-like, C-terminal domain"/>
    <property type="match status" value="1"/>
</dbReference>
<dbReference type="EMBL" id="BMOM01000018">
    <property type="protein sequence ID" value="GGM13407.1"/>
    <property type="molecule type" value="Genomic_DNA"/>
</dbReference>
<accession>A0ABQ2GVQ2</accession>
<dbReference type="InterPro" id="IPR036291">
    <property type="entry name" value="NAD(P)-bd_dom_sf"/>
</dbReference>
<name>A0ABQ2GVQ2_9DEIO</name>